<comment type="similarity">
    <text evidence="1">Belongs to the PHAF1 family.</text>
</comment>
<comment type="caution">
    <text evidence="3">The sequence shown here is derived from an EMBL/GenBank/DDBJ whole genome shotgun (WGS) entry which is preliminary data.</text>
</comment>
<evidence type="ECO:0000256" key="2">
    <source>
        <dbReference type="SAM" id="Phobius"/>
    </source>
</evidence>
<keyword evidence="2" id="KW-1133">Transmembrane helix</keyword>
<name>A0A8X8WCX9_SALSN</name>
<accession>A0A8X8WCX9</accession>
<gene>
    <name evidence="3" type="ORF">SASPL_147016</name>
</gene>
<organism evidence="3">
    <name type="scientific">Salvia splendens</name>
    <name type="common">Scarlet sage</name>
    <dbReference type="NCBI Taxonomy" id="180675"/>
    <lineage>
        <taxon>Eukaryota</taxon>
        <taxon>Viridiplantae</taxon>
        <taxon>Streptophyta</taxon>
        <taxon>Embryophyta</taxon>
        <taxon>Tracheophyta</taxon>
        <taxon>Spermatophyta</taxon>
        <taxon>Magnoliopsida</taxon>
        <taxon>eudicotyledons</taxon>
        <taxon>Gunneridae</taxon>
        <taxon>Pentapetalae</taxon>
        <taxon>asterids</taxon>
        <taxon>lamiids</taxon>
        <taxon>Lamiales</taxon>
        <taxon>Lamiaceae</taxon>
        <taxon>Nepetoideae</taxon>
        <taxon>Mentheae</taxon>
        <taxon>Salviinae</taxon>
        <taxon>Salvia</taxon>
        <taxon>Salvia subgen. Calosphace</taxon>
        <taxon>core Calosphace</taxon>
    </lineage>
</organism>
<sequence>MHRNRPRCESTAMISTILTLRPGRGLGPFSLGKRQYMCSICVFNRKDWEFMTKTWACTLHFTLDYPLCFRCPHSMHSSVMPVKVIVIILFLYYNIFLFHGAQCTFASSLTAEVPLEFPDGTTPVACRISVYDSSTDSKVGVGSSMMKACVPPLAAGSLYMEEVAVKLGEELWFTVGGQHISFGASPQVPKLDMEFADTAIVWIFCIICQVLYMVAFFLDKLGVTPLVEAVLVRMKALEGDEALSATVVGSSSIIGERVGESEKWTWGVLMSGLNWGGCEIHRKQVDQMVIHSAPDPKPRTTLCGYYFYNYFTRGLDILFDGQTHEIKMFVLHTNYPGHSDFNSYMKCNFVIHSSDYDGSFHQDVNNTSKCVITPSTKWEQVKSFKGITDTSLCRKSWVTADKLPSKHKGPPANFWDLHLYMDTQMLPSSITQRSFTGHEKWLHCNCNSIPVLVPSSGCTSSAGVVCQLTVELAVTFLQEHGAAE</sequence>
<feature type="transmembrane region" description="Helical" evidence="2">
    <location>
        <begin position="82"/>
        <end position="101"/>
    </location>
</feature>
<feature type="transmembrane region" description="Helical" evidence="2">
    <location>
        <begin position="199"/>
        <end position="218"/>
    </location>
</feature>
<evidence type="ECO:0000256" key="1">
    <source>
        <dbReference type="ARBA" id="ARBA00024339"/>
    </source>
</evidence>
<reference evidence="3" key="2">
    <citation type="submission" date="2020-08" db="EMBL/GenBank/DDBJ databases">
        <title>Plant Genome Project.</title>
        <authorList>
            <person name="Zhang R.-G."/>
        </authorList>
    </citation>
    <scope>NUCLEOTIDE SEQUENCE</scope>
    <source>
        <strain evidence="3">Huo1</strain>
        <tissue evidence="3">Leaf</tissue>
    </source>
</reference>
<keyword evidence="2" id="KW-0812">Transmembrane</keyword>
<protein>
    <submittedName>
        <fullName evidence="3">Uncharacterized protein</fullName>
    </submittedName>
</protein>
<dbReference type="Pfam" id="PF03676">
    <property type="entry name" value="PHAF1"/>
    <property type="match status" value="1"/>
</dbReference>
<evidence type="ECO:0000313" key="4">
    <source>
        <dbReference type="Proteomes" id="UP000298416"/>
    </source>
</evidence>
<keyword evidence="2" id="KW-0472">Membrane</keyword>
<dbReference type="Proteomes" id="UP000298416">
    <property type="component" value="Unassembled WGS sequence"/>
</dbReference>
<reference evidence="3" key="1">
    <citation type="submission" date="2018-01" db="EMBL/GenBank/DDBJ databases">
        <authorList>
            <person name="Mao J.F."/>
        </authorList>
    </citation>
    <scope>NUCLEOTIDE SEQUENCE</scope>
    <source>
        <strain evidence="3">Huo1</strain>
        <tissue evidence="3">Leaf</tissue>
    </source>
</reference>
<dbReference type="InterPro" id="IPR039156">
    <property type="entry name" value="PHAF1/BROMI"/>
</dbReference>
<dbReference type="PANTHER" id="PTHR13465:SF2">
    <property type="entry name" value="PHAGOSOME ASSEMBLY FACTOR 1"/>
    <property type="match status" value="1"/>
</dbReference>
<dbReference type="EMBL" id="PNBA02000018">
    <property type="protein sequence ID" value="KAG6392790.1"/>
    <property type="molecule type" value="Genomic_DNA"/>
</dbReference>
<dbReference type="PANTHER" id="PTHR13465">
    <property type="entry name" value="UPF0183 PROTEIN"/>
    <property type="match status" value="1"/>
</dbReference>
<dbReference type="InterPro" id="IPR005373">
    <property type="entry name" value="PHAF1"/>
</dbReference>
<keyword evidence="4" id="KW-1185">Reference proteome</keyword>
<evidence type="ECO:0000313" key="3">
    <source>
        <dbReference type="EMBL" id="KAG6392790.1"/>
    </source>
</evidence>
<dbReference type="AlphaFoldDB" id="A0A8X8WCX9"/>
<proteinExistence type="inferred from homology"/>